<dbReference type="PANTHER" id="PTHR24286:SF232">
    <property type="entry name" value="CYTOCHROME P450 SUPERFAMILY PROTEIN"/>
    <property type="match status" value="1"/>
</dbReference>
<dbReference type="InterPro" id="IPR036396">
    <property type="entry name" value="Cyt_P450_sf"/>
</dbReference>
<dbReference type="InterPro" id="IPR002403">
    <property type="entry name" value="Cyt_P450_E_grp-IV"/>
</dbReference>
<keyword evidence="3 6" id="KW-0479">Metal-binding</keyword>
<comment type="similarity">
    <text evidence="7">Belongs to the cytochrome P450 family.</text>
</comment>
<dbReference type="GO" id="GO:0020037">
    <property type="term" value="F:heme binding"/>
    <property type="evidence" value="ECO:0007669"/>
    <property type="project" value="InterPro"/>
</dbReference>
<evidence type="ECO:0000313" key="9">
    <source>
        <dbReference type="Proteomes" id="UP000593564"/>
    </source>
</evidence>
<accession>A0A7J7GSV5</accession>
<keyword evidence="9" id="KW-1185">Reference proteome</keyword>
<dbReference type="PRINTS" id="PR00465">
    <property type="entry name" value="EP450IV"/>
</dbReference>
<keyword evidence="4" id="KW-0472">Membrane</keyword>
<evidence type="ECO:0000256" key="1">
    <source>
        <dbReference type="ARBA" id="ARBA00004167"/>
    </source>
</evidence>
<proteinExistence type="inferred from homology"/>
<keyword evidence="4" id="KW-1133">Transmembrane helix</keyword>
<protein>
    <recommendedName>
        <fullName evidence="10">Cytochrome P450</fullName>
    </recommendedName>
</protein>
<keyword evidence="6 7" id="KW-0349">Heme</keyword>
<keyword evidence="2" id="KW-0812">Transmembrane</keyword>
<comment type="subcellular location">
    <subcellularLocation>
        <location evidence="1">Membrane</location>
        <topology evidence="1">Single-pass membrane protein</topology>
    </subcellularLocation>
</comment>
<comment type="cofactor">
    <cofactor evidence="6">
        <name>heme</name>
        <dbReference type="ChEBI" id="CHEBI:30413"/>
    </cofactor>
</comment>
<comment type="caution">
    <text evidence="8">The sequence shown here is derived from an EMBL/GenBank/DDBJ whole genome shotgun (WGS) entry which is preliminary data.</text>
</comment>
<keyword evidence="7" id="KW-0560">Oxidoreductase</keyword>
<evidence type="ECO:0000256" key="4">
    <source>
        <dbReference type="ARBA" id="ARBA00022989"/>
    </source>
</evidence>
<sequence length="154" mass="18189">MKELETFHKERCLEFKPPRFYGEPLNSLNTGRNESYVIPKGCFVVPFLSAVHLDKNLYEGAITFNPWRWMGPLNQEKRNWRSSPFYAPFGGGARFCPGAELARLQIALFLHYFVTTYRWTQLKEDQMSFFPSARLVNDFQIQITRRDDELKKIK</sequence>
<evidence type="ECO:0000256" key="3">
    <source>
        <dbReference type="ARBA" id="ARBA00022723"/>
    </source>
</evidence>
<keyword evidence="7" id="KW-0503">Monooxygenase</keyword>
<dbReference type="GO" id="GO:0016705">
    <property type="term" value="F:oxidoreductase activity, acting on paired donors, with incorporation or reduction of molecular oxygen"/>
    <property type="evidence" value="ECO:0007669"/>
    <property type="project" value="InterPro"/>
</dbReference>
<dbReference type="GO" id="GO:0016125">
    <property type="term" value="P:sterol metabolic process"/>
    <property type="evidence" value="ECO:0007669"/>
    <property type="project" value="TreeGrafter"/>
</dbReference>
<dbReference type="GO" id="GO:0004497">
    <property type="term" value="F:monooxygenase activity"/>
    <property type="evidence" value="ECO:0007669"/>
    <property type="project" value="UniProtKB-KW"/>
</dbReference>
<name>A0A7J7GSV5_CAMSI</name>
<dbReference type="PROSITE" id="PS00086">
    <property type="entry name" value="CYTOCHROME_P450"/>
    <property type="match status" value="1"/>
</dbReference>
<evidence type="ECO:0000256" key="5">
    <source>
        <dbReference type="ARBA" id="ARBA00023004"/>
    </source>
</evidence>
<reference evidence="8 9" key="2">
    <citation type="submission" date="2020-07" db="EMBL/GenBank/DDBJ databases">
        <title>Genome assembly of wild tea tree DASZ reveals pedigree and selection history of tea varieties.</title>
        <authorList>
            <person name="Zhang W."/>
        </authorList>
    </citation>
    <scope>NUCLEOTIDE SEQUENCE [LARGE SCALE GENOMIC DNA]</scope>
    <source>
        <strain evidence="9">cv. G240</strain>
        <tissue evidence="8">Leaf</tissue>
    </source>
</reference>
<dbReference type="SUPFAM" id="SSF48264">
    <property type="entry name" value="Cytochrome P450"/>
    <property type="match status" value="1"/>
</dbReference>
<gene>
    <name evidence="8" type="ORF">HYC85_020897</name>
</gene>
<dbReference type="Proteomes" id="UP000593564">
    <property type="component" value="Unassembled WGS sequence"/>
</dbReference>
<dbReference type="Pfam" id="PF00067">
    <property type="entry name" value="p450"/>
    <property type="match status" value="1"/>
</dbReference>
<evidence type="ECO:0000256" key="7">
    <source>
        <dbReference type="RuleBase" id="RU000461"/>
    </source>
</evidence>
<dbReference type="Gene3D" id="1.10.630.10">
    <property type="entry name" value="Cytochrome P450"/>
    <property type="match status" value="1"/>
</dbReference>
<evidence type="ECO:0008006" key="10">
    <source>
        <dbReference type="Google" id="ProtNLM"/>
    </source>
</evidence>
<dbReference type="GO" id="GO:0005506">
    <property type="term" value="F:iron ion binding"/>
    <property type="evidence" value="ECO:0007669"/>
    <property type="project" value="InterPro"/>
</dbReference>
<dbReference type="InterPro" id="IPR001128">
    <property type="entry name" value="Cyt_P450"/>
</dbReference>
<dbReference type="EMBL" id="JACBKZ010000009">
    <property type="protein sequence ID" value="KAF5943255.1"/>
    <property type="molecule type" value="Genomic_DNA"/>
</dbReference>
<evidence type="ECO:0000256" key="2">
    <source>
        <dbReference type="ARBA" id="ARBA00022692"/>
    </source>
</evidence>
<reference evidence="9" key="1">
    <citation type="journal article" date="2020" name="Nat. Commun.">
        <title>Genome assembly of wild tea tree DASZ reveals pedigree and selection history of tea varieties.</title>
        <authorList>
            <person name="Zhang W."/>
            <person name="Zhang Y."/>
            <person name="Qiu H."/>
            <person name="Guo Y."/>
            <person name="Wan H."/>
            <person name="Zhang X."/>
            <person name="Scossa F."/>
            <person name="Alseekh S."/>
            <person name="Zhang Q."/>
            <person name="Wang P."/>
            <person name="Xu L."/>
            <person name="Schmidt M.H."/>
            <person name="Jia X."/>
            <person name="Li D."/>
            <person name="Zhu A."/>
            <person name="Guo F."/>
            <person name="Chen W."/>
            <person name="Ni D."/>
            <person name="Usadel B."/>
            <person name="Fernie A.R."/>
            <person name="Wen W."/>
        </authorList>
    </citation>
    <scope>NUCLEOTIDE SEQUENCE [LARGE SCALE GENOMIC DNA]</scope>
    <source>
        <strain evidence="9">cv. G240</strain>
    </source>
</reference>
<dbReference type="GO" id="GO:0016132">
    <property type="term" value="P:brassinosteroid biosynthetic process"/>
    <property type="evidence" value="ECO:0007669"/>
    <property type="project" value="TreeGrafter"/>
</dbReference>
<evidence type="ECO:0000313" key="8">
    <source>
        <dbReference type="EMBL" id="KAF5943255.1"/>
    </source>
</evidence>
<dbReference type="InterPro" id="IPR017972">
    <property type="entry name" value="Cyt_P450_CS"/>
</dbReference>
<keyword evidence="5 6" id="KW-0408">Iron</keyword>
<feature type="binding site" description="axial binding residue" evidence="6">
    <location>
        <position position="96"/>
    </location>
    <ligand>
        <name>heme</name>
        <dbReference type="ChEBI" id="CHEBI:30413"/>
    </ligand>
    <ligandPart>
        <name>Fe</name>
        <dbReference type="ChEBI" id="CHEBI:18248"/>
    </ligandPart>
</feature>
<evidence type="ECO:0000256" key="6">
    <source>
        <dbReference type="PIRSR" id="PIRSR602403-1"/>
    </source>
</evidence>
<dbReference type="PANTHER" id="PTHR24286">
    <property type="entry name" value="CYTOCHROME P450 26"/>
    <property type="match status" value="1"/>
</dbReference>
<dbReference type="GO" id="GO:0016020">
    <property type="term" value="C:membrane"/>
    <property type="evidence" value="ECO:0007669"/>
    <property type="project" value="UniProtKB-SubCell"/>
</dbReference>
<dbReference type="AlphaFoldDB" id="A0A7J7GSV5"/>
<dbReference type="GO" id="GO:0010268">
    <property type="term" value="P:brassinosteroid homeostasis"/>
    <property type="evidence" value="ECO:0007669"/>
    <property type="project" value="TreeGrafter"/>
</dbReference>
<organism evidence="8 9">
    <name type="scientific">Camellia sinensis</name>
    <name type="common">Tea plant</name>
    <name type="synonym">Thea sinensis</name>
    <dbReference type="NCBI Taxonomy" id="4442"/>
    <lineage>
        <taxon>Eukaryota</taxon>
        <taxon>Viridiplantae</taxon>
        <taxon>Streptophyta</taxon>
        <taxon>Embryophyta</taxon>
        <taxon>Tracheophyta</taxon>
        <taxon>Spermatophyta</taxon>
        <taxon>Magnoliopsida</taxon>
        <taxon>eudicotyledons</taxon>
        <taxon>Gunneridae</taxon>
        <taxon>Pentapetalae</taxon>
        <taxon>asterids</taxon>
        <taxon>Ericales</taxon>
        <taxon>Theaceae</taxon>
        <taxon>Camellia</taxon>
    </lineage>
</organism>